<evidence type="ECO:0000313" key="2">
    <source>
        <dbReference type="EMBL" id="SDF37847.1"/>
    </source>
</evidence>
<evidence type="ECO:0000256" key="1">
    <source>
        <dbReference type="RuleBase" id="RU003860"/>
    </source>
</evidence>
<comment type="similarity">
    <text evidence="1">Belongs to the BolA/IbaG family.</text>
</comment>
<reference evidence="2 3" key="1">
    <citation type="submission" date="2016-10" db="EMBL/GenBank/DDBJ databases">
        <authorList>
            <person name="Varghese N."/>
            <person name="Submissions S."/>
        </authorList>
    </citation>
    <scope>NUCLEOTIDE SEQUENCE [LARGE SCALE GENOMIC DNA]</scope>
    <source>
        <strain evidence="2 3">DSM 18839</strain>
    </source>
</reference>
<dbReference type="InterPro" id="IPR036065">
    <property type="entry name" value="BolA-like_sf"/>
</dbReference>
<dbReference type="OrthoDB" id="9811118at2"/>
<sequence>MTIAETIHDKLQNAFAPTALEVVDESHLHAGHMGSRPEGETHFRVTIVSAAFTGASRVQRHRMVHEVLAQELRDRVHALALQLRAPEET</sequence>
<dbReference type="GO" id="GO:0016226">
    <property type="term" value="P:iron-sulfur cluster assembly"/>
    <property type="evidence" value="ECO:0007669"/>
    <property type="project" value="TreeGrafter"/>
</dbReference>
<keyword evidence="3" id="KW-1185">Reference proteome</keyword>
<protein>
    <submittedName>
        <fullName evidence="2">BolA protein</fullName>
    </submittedName>
</protein>
<dbReference type="PIRSF" id="PIRSF003113">
    <property type="entry name" value="BolA"/>
    <property type="match status" value="1"/>
</dbReference>
<dbReference type="Gene3D" id="3.30.300.90">
    <property type="entry name" value="BolA-like"/>
    <property type="match status" value="1"/>
</dbReference>
<dbReference type="PANTHER" id="PTHR46230">
    <property type="match status" value="1"/>
</dbReference>
<evidence type="ECO:0000313" key="3">
    <source>
        <dbReference type="Proteomes" id="UP000198615"/>
    </source>
</evidence>
<comment type="caution">
    <text evidence="2">The sequence shown here is derived from an EMBL/GenBank/DDBJ whole genome shotgun (WGS) entry which is preliminary data.</text>
</comment>
<dbReference type="AlphaFoldDB" id="A0A8G2BFD9"/>
<dbReference type="SUPFAM" id="SSF82657">
    <property type="entry name" value="BolA-like"/>
    <property type="match status" value="1"/>
</dbReference>
<gene>
    <name evidence="2" type="ORF">SAMN05660686_01079</name>
</gene>
<dbReference type="RefSeq" id="WP_093148735.1">
    <property type="nucleotide sequence ID" value="NZ_FNBW01000003.1"/>
</dbReference>
<dbReference type="InterPro" id="IPR002634">
    <property type="entry name" value="BolA"/>
</dbReference>
<dbReference type="EMBL" id="FNBW01000003">
    <property type="protein sequence ID" value="SDF37847.1"/>
    <property type="molecule type" value="Genomic_DNA"/>
</dbReference>
<dbReference type="Pfam" id="PF01722">
    <property type="entry name" value="BolA"/>
    <property type="match status" value="1"/>
</dbReference>
<name>A0A8G2BFD9_9PROT</name>
<organism evidence="2 3">
    <name type="scientific">Thalassobaculum litoreum DSM 18839</name>
    <dbReference type="NCBI Taxonomy" id="1123362"/>
    <lineage>
        <taxon>Bacteria</taxon>
        <taxon>Pseudomonadati</taxon>
        <taxon>Pseudomonadota</taxon>
        <taxon>Alphaproteobacteria</taxon>
        <taxon>Rhodospirillales</taxon>
        <taxon>Thalassobaculaceae</taxon>
        <taxon>Thalassobaculum</taxon>
    </lineage>
</organism>
<dbReference type="PANTHER" id="PTHR46230:SF7">
    <property type="entry name" value="BOLA-LIKE PROTEIN 1"/>
    <property type="match status" value="1"/>
</dbReference>
<dbReference type="Proteomes" id="UP000198615">
    <property type="component" value="Unassembled WGS sequence"/>
</dbReference>
<proteinExistence type="inferred from homology"/>
<accession>A0A8G2BFD9</accession>